<dbReference type="GO" id="GO:0004022">
    <property type="term" value="F:alcohol dehydrogenase (NAD+) activity"/>
    <property type="evidence" value="ECO:0007669"/>
    <property type="project" value="TreeGrafter"/>
</dbReference>
<dbReference type="STRING" id="246191.SAMN05660337_2099"/>
<feature type="domain" description="Alcohol dehydrogenase iron-type/glycerol dehydrogenase GldA" evidence="5">
    <location>
        <begin position="14"/>
        <end position="180"/>
    </location>
</feature>
<dbReference type="OrthoDB" id="9778433at2"/>
<dbReference type="CDD" id="cd17814">
    <property type="entry name" value="Fe-ADH-like"/>
    <property type="match status" value="1"/>
</dbReference>
<dbReference type="EMBL" id="FNGA01000003">
    <property type="protein sequence ID" value="SDL10548.1"/>
    <property type="molecule type" value="Genomic_DNA"/>
</dbReference>
<dbReference type="FunFam" id="1.20.1090.10:FF:000001">
    <property type="entry name" value="Aldehyde-alcohol dehydrogenase"/>
    <property type="match status" value="1"/>
</dbReference>
<gene>
    <name evidence="7" type="ORF">SAMN05660337_2099</name>
</gene>
<keyword evidence="8" id="KW-1185">Reference proteome</keyword>
<reference evidence="8" key="1">
    <citation type="submission" date="2016-10" db="EMBL/GenBank/DDBJ databases">
        <authorList>
            <person name="Varghese N."/>
            <person name="Submissions S."/>
        </authorList>
    </citation>
    <scope>NUCLEOTIDE SEQUENCE [LARGE SCALE GENOMIC DNA]</scope>
    <source>
        <strain evidence="8">DSM 16995</strain>
    </source>
</reference>
<proteinExistence type="inferred from homology"/>
<dbReference type="SUPFAM" id="SSF56796">
    <property type="entry name" value="Dehydroquinate synthase-like"/>
    <property type="match status" value="1"/>
</dbReference>
<dbReference type="PROSITE" id="PS00060">
    <property type="entry name" value="ADH_IRON_2"/>
    <property type="match status" value="1"/>
</dbReference>
<dbReference type="Pfam" id="PF00465">
    <property type="entry name" value="Fe-ADH"/>
    <property type="match status" value="1"/>
</dbReference>
<evidence type="ECO:0000256" key="3">
    <source>
        <dbReference type="ARBA" id="ARBA00023002"/>
    </source>
</evidence>
<sequence length="386" mass="41028">MKEVMAMRKFVAPELVFGAGSALLAGQYAENFGARRALIVTDPGVFRCSWTTAVKDSLNKAGIETFVFSDVSENPRDVEVMKGAEFYKENNCDCIVAVGGGSPMDCAKAIGIVTTNNAHILSFEGVDMVDSPGPPLICIPSTAGSSADVSQFAIITDTVRHVKISIVSKAMVPDAALVDPSLTTTMGSQLTAATGLDALTHAIEAYVSNANSALTDLFAIDAIKLVNENLVAAIKDPDNIELRGFVMLGSMEAGLAFSNAILGAVHAMAHSLGGHLNLPHGECNAILLPYVIKTNFSYAEDRYTDIAKAMSVDVEGKTADQICESLIDVIVALRKDAGITKTLKDFDLKREDIPKLAELALKDACMVTNPVELSSEDVEKIYEAAF</sequence>
<evidence type="ECO:0000256" key="4">
    <source>
        <dbReference type="ARBA" id="ARBA00023027"/>
    </source>
</evidence>
<dbReference type="Gene3D" id="1.20.1090.10">
    <property type="entry name" value="Dehydroquinate synthase-like - alpha domain"/>
    <property type="match status" value="1"/>
</dbReference>
<dbReference type="InterPro" id="IPR001670">
    <property type="entry name" value="ADH_Fe/GldA"/>
</dbReference>
<evidence type="ECO:0000259" key="6">
    <source>
        <dbReference type="Pfam" id="PF25137"/>
    </source>
</evidence>
<dbReference type="PANTHER" id="PTHR11496:SF102">
    <property type="entry name" value="ALCOHOL DEHYDROGENASE 4"/>
    <property type="match status" value="1"/>
</dbReference>
<dbReference type="InterPro" id="IPR018211">
    <property type="entry name" value="ADH_Fe_CS"/>
</dbReference>
<dbReference type="AlphaFoldDB" id="A0A1G9HBY6"/>
<evidence type="ECO:0000313" key="8">
    <source>
        <dbReference type="Proteomes" id="UP000199053"/>
    </source>
</evidence>
<evidence type="ECO:0000256" key="2">
    <source>
        <dbReference type="ARBA" id="ARBA00007358"/>
    </source>
</evidence>
<name>A0A1G9HBY6_9BACT</name>
<keyword evidence="3" id="KW-0560">Oxidoreductase</keyword>
<dbReference type="InterPro" id="IPR056798">
    <property type="entry name" value="ADH_Fe_C"/>
</dbReference>
<dbReference type="FunFam" id="3.40.50.1970:FF:000003">
    <property type="entry name" value="Alcohol dehydrogenase, iron-containing"/>
    <property type="match status" value="1"/>
</dbReference>
<dbReference type="NCBIfam" id="NF041833">
    <property type="entry name" value="Fe_ADH_ErcA"/>
    <property type="match status" value="1"/>
</dbReference>
<dbReference type="Gene3D" id="3.40.50.1970">
    <property type="match status" value="1"/>
</dbReference>
<feature type="domain" description="Fe-containing alcohol dehydrogenase-like C-terminal" evidence="6">
    <location>
        <begin position="191"/>
        <end position="386"/>
    </location>
</feature>
<organism evidence="7 8">
    <name type="scientific">Maridesulfovibrio ferrireducens</name>
    <dbReference type="NCBI Taxonomy" id="246191"/>
    <lineage>
        <taxon>Bacteria</taxon>
        <taxon>Pseudomonadati</taxon>
        <taxon>Thermodesulfobacteriota</taxon>
        <taxon>Desulfovibrionia</taxon>
        <taxon>Desulfovibrionales</taxon>
        <taxon>Desulfovibrionaceae</taxon>
        <taxon>Maridesulfovibrio</taxon>
    </lineage>
</organism>
<dbReference type="InterPro" id="IPR039697">
    <property type="entry name" value="Alcohol_dehydrogenase_Fe"/>
</dbReference>
<dbReference type="GO" id="GO:0046872">
    <property type="term" value="F:metal ion binding"/>
    <property type="evidence" value="ECO:0007669"/>
    <property type="project" value="InterPro"/>
</dbReference>
<evidence type="ECO:0000259" key="5">
    <source>
        <dbReference type="Pfam" id="PF00465"/>
    </source>
</evidence>
<evidence type="ECO:0000256" key="1">
    <source>
        <dbReference type="ARBA" id="ARBA00001962"/>
    </source>
</evidence>
<keyword evidence="4" id="KW-0520">NAD</keyword>
<comment type="similarity">
    <text evidence="2">Belongs to the iron-containing alcohol dehydrogenase family.</text>
</comment>
<dbReference type="Pfam" id="PF25137">
    <property type="entry name" value="ADH_Fe_C"/>
    <property type="match status" value="1"/>
</dbReference>
<accession>A0A1G9HBY6</accession>
<comment type="cofactor">
    <cofactor evidence="1">
        <name>Fe cation</name>
        <dbReference type="ChEBI" id="CHEBI:24875"/>
    </cofactor>
</comment>
<dbReference type="PANTHER" id="PTHR11496">
    <property type="entry name" value="ALCOHOL DEHYDROGENASE"/>
    <property type="match status" value="1"/>
</dbReference>
<evidence type="ECO:0000313" key="7">
    <source>
        <dbReference type="EMBL" id="SDL10548.1"/>
    </source>
</evidence>
<dbReference type="Proteomes" id="UP000199053">
    <property type="component" value="Unassembled WGS sequence"/>
</dbReference>
<dbReference type="RefSeq" id="WP_092160853.1">
    <property type="nucleotide sequence ID" value="NZ_FNGA01000003.1"/>
</dbReference>
<protein>
    <submittedName>
        <fullName evidence="7">Alcohol dehydrogenase, class IV</fullName>
    </submittedName>
</protein>